<keyword evidence="2" id="KW-0812">Transmembrane</keyword>
<feature type="compositionally biased region" description="Basic residues" evidence="1">
    <location>
        <begin position="8"/>
        <end position="23"/>
    </location>
</feature>
<evidence type="ECO:0008006" key="5">
    <source>
        <dbReference type="Google" id="ProtNLM"/>
    </source>
</evidence>
<evidence type="ECO:0000256" key="1">
    <source>
        <dbReference type="SAM" id="MobiDB-lite"/>
    </source>
</evidence>
<feature type="compositionally biased region" description="Low complexity" evidence="1">
    <location>
        <begin position="88"/>
        <end position="119"/>
    </location>
</feature>
<keyword evidence="4" id="KW-1185">Reference proteome</keyword>
<name>A0ABP5TVI4_9ACTN</name>
<dbReference type="EMBL" id="BAAARV010000056">
    <property type="protein sequence ID" value="GAA2362844.1"/>
    <property type="molecule type" value="Genomic_DNA"/>
</dbReference>
<protein>
    <recommendedName>
        <fullName evidence="5">Peptidase M23B</fullName>
    </recommendedName>
</protein>
<feature type="region of interest" description="Disordered" evidence="1">
    <location>
        <begin position="54"/>
        <end position="119"/>
    </location>
</feature>
<keyword evidence="2" id="KW-1133">Transmembrane helix</keyword>
<keyword evidence="2" id="KW-0472">Membrane</keyword>
<sequence>MPADKTGGPRHLRRARRGRHSAVRRHVSLASACAVIAFAVIGALLLVSSHNGRSQTVAQSEPSTQREYDRAADAERRASRSEQRTGDVPSQQPSASVPAPASAAPKPSPAGSTAPPSRAPAPAVIAAVGGLTQAEMNNAVAIIRAGQKQGLPSRAYVVAIATALQESHLHNLANSNVPASLNLPNEGVGSDHDSVGLFQQRPSWGTVAELMNPAEAAQRFYAALAEVNGWEQMAVTVAAQTVQVSAYPDAYAKWQSLAEQVVAAVTS</sequence>
<dbReference type="RefSeq" id="WP_344615833.1">
    <property type="nucleotide sequence ID" value="NZ_BAAARV010000056.1"/>
</dbReference>
<reference evidence="4" key="1">
    <citation type="journal article" date="2019" name="Int. J. Syst. Evol. Microbiol.">
        <title>The Global Catalogue of Microorganisms (GCM) 10K type strain sequencing project: providing services to taxonomists for standard genome sequencing and annotation.</title>
        <authorList>
            <consortium name="The Broad Institute Genomics Platform"/>
            <consortium name="The Broad Institute Genome Sequencing Center for Infectious Disease"/>
            <person name="Wu L."/>
            <person name="Ma J."/>
        </authorList>
    </citation>
    <scope>NUCLEOTIDE SEQUENCE [LARGE SCALE GENOMIC DNA]</scope>
    <source>
        <strain evidence="4">JCM 3272</strain>
    </source>
</reference>
<evidence type="ECO:0000313" key="4">
    <source>
        <dbReference type="Proteomes" id="UP001501444"/>
    </source>
</evidence>
<gene>
    <name evidence="3" type="ORF">GCM10010170_059280</name>
</gene>
<feature type="compositionally biased region" description="Basic and acidic residues" evidence="1">
    <location>
        <begin position="64"/>
        <end position="85"/>
    </location>
</feature>
<feature type="transmembrane region" description="Helical" evidence="2">
    <location>
        <begin position="26"/>
        <end position="47"/>
    </location>
</feature>
<evidence type="ECO:0000313" key="3">
    <source>
        <dbReference type="EMBL" id="GAA2362844.1"/>
    </source>
</evidence>
<organism evidence="3 4">
    <name type="scientific">Dactylosporangium salmoneum</name>
    <dbReference type="NCBI Taxonomy" id="53361"/>
    <lineage>
        <taxon>Bacteria</taxon>
        <taxon>Bacillati</taxon>
        <taxon>Actinomycetota</taxon>
        <taxon>Actinomycetes</taxon>
        <taxon>Micromonosporales</taxon>
        <taxon>Micromonosporaceae</taxon>
        <taxon>Dactylosporangium</taxon>
    </lineage>
</organism>
<dbReference type="Proteomes" id="UP001501444">
    <property type="component" value="Unassembled WGS sequence"/>
</dbReference>
<comment type="caution">
    <text evidence="3">The sequence shown here is derived from an EMBL/GenBank/DDBJ whole genome shotgun (WGS) entry which is preliminary data.</text>
</comment>
<feature type="region of interest" description="Disordered" evidence="1">
    <location>
        <begin position="1"/>
        <end position="23"/>
    </location>
</feature>
<proteinExistence type="predicted"/>
<evidence type="ECO:0000256" key="2">
    <source>
        <dbReference type="SAM" id="Phobius"/>
    </source>
</evidence>
<accession>A0ABP5TVI4</accession>
<feature type="compositionally biased region" description="Polar residues" evidence="1">
    <location>
        <begin position="54"/>
        <end position="63"/>
    </location>
</feature>